<dbReference type="Proteomes" id="UP000192418">
    <property type="component" value="Unassembled WGS sequence"/>
</dbReference>
<feature type="domain" description="Recombinase" evidence="2">
    <location>
        <begin position="144"/>
        <end position="191"/>
    </location>
</feature>
<evidence type="ECO:0000259" key="2">
    <source>
        <dbReference type="Pfam" id="PF07508"/>
    </source>
</evidence>
<evidence type="ECO:0000256" key="1">
    <source>
        <dbReference type="SAM" id="MobiDB-lite"/>
    </source>
</evidence>
<proteinExistence type="predicted"/>
<keyword evidence="4" id="KW-1185">Reference proteome</keyword>
<dbReference type="Pfam" id="PF07508">
    <property type="entry name" value="Recombinase"/>
    <property type="match status" value="1"/>
</dbReference>
<organism evidence="3 4">
    <name type="scientific">Desulfocicer vacuolatum DSM 3385</name>
    <dbReference type="NCBI Taxonomy" id="1121400"/>
    <lineage>
        <taxon>Bacteria</taxon>
        <taxon>Pseudomonadati</taxon>
        <taxon>Thermodesulfobacteriota</taxon>
        <taxon>Desulfobacteria</taxon>
        <taxon>Desulfobacterales</taxon>
        <taxon>Desulfobacteraceae</taxon>
        <taxon>Desulfocicer</taxon>
    </lineage>
</organism>
<feature type="region of interest" description="Disordered" evidence="1">
    <location>
        <begin position="1"/>
        <end position="55"/>
    </location>
</feature>
<sequence>MNEFLKNLRNPQRSQKSRFSATTRKGAEGNFHPSVDKRRNKERRSSQPPSFDDLTQESDTLIQALPTIKAHLTTISTAVERMCETGEKLAETQAELHRAITCFFNNVNDILTEKVVPQGATGDIFQEKGNTTAPPPLDGERFTKAEVIRLIQEMREKRCTFGEIALELKARGIPTFSGRGEWHAQTIHRLCRK</sequence>
<evidence type="ECO:0000313" key="4">
    <source>
        <dbReference type="Proteomes" id="UP000192418"/>
    </source>
</evidence>
<dbReference type="GO" id="GO:0000150">
    <property type="term" value="F:DNA strand exchange activity"/>
    <property type="evidence" value="ECO:0007669"/>
    <property type="project" value="InterPro"/>
</dbReference>
<name>A0A1W2AEB0_9BACT</name>
<dbReference type="InterPro" id="IPR011109">
    <property type="entry name" value="DNA_bind_recombinase_dom"/>
</dbReference>
<dbReference type="AlphaFoldDB" id="A0A1W2AEB0"/>
<accession>A0A1W2AEB0</accession>
<feature type="compositionally biased region" description="Basic and acidic residues" evidence="1">
    <location>
        <begin position="34"/>
        <end position="45"/>
    </location>
</feature>
<evidence type="ECO:0000313" key="3">
    <source>
        <dbReference type="EMBL" id="SMC59017.1"/>
    </source>
</evidence>
<reference evidence="3 4" key="1">
    <citation type="submission" date="2017-04" db="EMBL/GenBank/DDBJ databases">
        <authorList>
            <person name="Afonso C.L."/>
            <person name="Miller P.J."/>
            <person name="Scott M.A."/>
            <person name="Spackman E."/>
            <person name="Goraichik I."/>
            <person name="Dimitrov K.M."/>
            <person name="Suarez D.L."/>
            <person name="Swayne D.E."/>
        </authorList>
    </citation>
    <scope>NUCLEOTIDE SEQUENCE [LARGE SCALE GENOMIC DNA]</scope>
    <source>
        <strain evidence="3 4">DSM 3385</strain>
    </source>
</reference>
<dbReference type="RefSeq" id="WP_084067471.1">
    <property type="nucleotide sequence ID" value="NZ_FWXY01000005.1"/>
</dbReference>
<feature type="compositionally biased region" description="Polar residues" evidence="1">
    <location>
        <begin position="9"/>
        <end position="23"/>
    </location>
</feature>
<dbReference type="GO" id="GO:0003677">
    <property type="term" value="F:DNA binding"/>
    <property type="evidence" value="ECO:0007669"/>
    <property type="project" value="InterPro"/>
</dbReference>
<gene>
    <name evidence="3" type="ORF">SAMN02746065_10516</name>
</gene>
<dbReference type="EMBL" id="FWXY01000005">
    <property type="protein sequence ID" value="SMC59017.1"/>
    <property type="molecule type" value="Genomic_DNA"/>
</dbReference>
<protein>
    <submittedName>
        <fullName evidence="3">Recombinase</fullName>
    </submittedName>
</protein>